<gene>
    <name evidence="2" type="primary">yqfD</name>
    <name evidence="2" type="ORF">ACE41H_05095</name>
</gene>
<name>A0ABV5APN2_9BACL</name>
<dbReference type="PIRSF" id="PIRSF029895">
    <property type="entry name" value="SpoIV"/>
    <property type="match status" value="1"/>
</dbReference>
<reference evidence="2 3" key="1">
    <citation type="submission" date="2024-09" db="EMBL/GenBank/DDBJ databases">
        <title>Paenibacillus zeirhizospherea sp. nov., isolated from surface of the maize (Zea mays) roots in a horticulture field, Hungary.</title>
        <authorList>
            <person name="Marton D."/>
            <person name="Farkas M."/>
            <person name="Bedics A."/>
            <person name="Toth E."/>
            <person name="Tancsics A."/>
            <person name="Boka K."/>
            <person name="Maroti G."/>
            <person name="Kriszt B."/>
            <person name="Cserhati M."/>
        </authorList>
    </citation>
    <scope>NUCLEOTIDE SEQUENCE [LARGE SCALE GENOMIC DNA]</scope>
    <source>
        <strain evidence="2 3">KCTC 33519</strain>
    </source>
</reference>
<evidence type="ECO:0000256" key="1">
    <source>
        <dbReference type="SAM" id="Phobius"/>
    </source>
</evidence>
<dbReference type="Pfam" id="PF06898">
    <property type="entry name" value="YqfD"/>
    <property type="match status" value="1"/>
</dbReference>
<protein>
    <submittedName>
        <fullName evidence="2">Sporulation protein YqfD</fullName>
    </submittedName>
</protein>
<comment type="caution">
    <text evidence="2">The sequence shown here is derived from an EMBL/GenBank/DDBJ whole genome shotgun (WGS) entry which is preliminary data.</text>
</comment>
<sequence>MRQPALSRLRGTVVMEVTGGQVESFVNLLSERKIPVWDVRPLGGNRAEMKLLLPDVFSLRPLLRRTGCRMHVTRRSGFPFMLARLGRRKFFAAGVLLFFLGIYMMSSLVWTVQVKGNESLTTEEVLQAAREEGIYPMQWSFRLPGQDKLAKNMLRRLPDASWIGLEKQGTVITIQVVEASRAAPRPLLNPRHLISNADAVITEIYAEQGRPVVQKNKRVKRGDILISGTLGDEVNQEQVVAKGQVRGLVWHEYEISTPLVQRSSAYTGESRERLYLVLGKRAIQLWGYGQESYSTSDTVTEYDPLTWRSLKLPVGWMTERVMETREQKHAVSEQAAKEIGLERAKAHILAKYGKGTKILGQKILHENKENGKVYMKVLFEVEQDIAEELPLVYNRGD</sequence>
<dbReference type="Proteomes" id="UP001580346">
    <property type="component" value="Unassembled WGS sequence"/>
</dbReference>
<dbReference type="NCBIfam" id="TIGR02876">
    <property type="entry name" value="spore_yqfD"/>
    <property type="match status" value="1"/>
</dbReference>
<evidence type="ECO:0000313" key="3">
    <source>
        <dbReference type="Proteomes" id="UP001580346"/>
    </source>
</evidence>
<dbReference type="RefSeq" id="WP_375353734.1">
    <property type="nucleotide sequence ID" value="NZ_JBHHMI010000003.1"/>
</dbReference>
<keyword evidence="1" id="KW-1133">Transmembrane helix</keyword>
<evidence type="ECO:0000313" key="2">
    <source>
        <dbReference type="EMBL" id="MFB5266162.1"/>
    </source>
</evidence>
<keyword evidence="1" id="KW-0812">Transmembrane</keyword>
<feature type="transmembrane region" description="Helical" evidence="1">
    <location>
        <begin position="90"/>
        <end position="110"/>
    </location>
</feature>
<organism evidence="2 3">
    <name type="scientific">Paenibacillus enshidis</name>
    <dbReference type="NCBI Taxonomy" id="1458439"/>
    <lineage>
        <taxon>Bacteria</taxon>
        <taxon>Bacillati</taxon>
        <taxon>Bacillota</taxon>
        <taxon>Bacilli</taxon>
        <taxon>Bacillales</taxon>
        <taxon>Paenibacillaceae</taxon>
        <taxon>Paenibacillus</taxon>
    </lineage>
</organism>
<keyword evidence="1" id="KW-0472">Membrane</keyword>
<accession>A0ABV5APN2</accession>
<dbReference type="EMBL" id="JBHHMI010000003">
    <property type="protein sequence ID" value="MFB5266162.1"/>
    <property type="molecule type" value="Genomic_DNA"/>
</dbReference>
<keyword evidence="3" id="KW-1185">Reference proteome</keyword>
<proteinExistence type="predicted"/>
<dbReference type="InterPro" id="IPR010690">
    <property type="entry name" value="YqfD"/>
</dbReference>